<sequence length="145" mass="17419">MSFNELEAWPLFPNHEFSFSRYAPFEALSLVKRKEENGLYLKFEDNRFYYHFHYVANEDRPCTEVFAILETRKEHRFELISVIHQHIEHFPLFKASRSFLLTWSLQEIPQARFETVKHHIIATEDGFVEVLANRDPESWITDKLA</sequence>
<name>A0ABV9NT26_9BACI</name>
<dbReference type="Proteomes" id="UP001595896">
    <property type="component" value="Unassembled WGS sequence"/>
</dbReference>
<dbReference type="RefSeq" id="WP_377907823.1">
    <property type="nucleotide sequence ID" value="NZ_JBHSGK010000003.1"/>
</dbReference>
<organism evidence="1 2">
    <name type="scientific">Bacillus daqingensis</name>
    <dbReference type="NCBI Taxonomy" id="872396"/>
    <lineage>
        <taxon>Bacteria</taxon>
        <taxon>Bacillati</taxon>
        <taxon>Bacillota</taxon>
        <taxon>Bacilli</taxon>
        <taxon>Bacillales</taxon>
        <taxon>Bacillaceae</taxon>
        <taxon>Bacillus</taxon>
    </lineage>
</organism>
<dbReference type="EMBL" id="JBHSGK010000003">
    <property type="protein sequence ID" value="MFC4735195.1"/>
    <property type="molecule type" value="Genomic_DNA"/>
</dbReference>
<comment type="caution">
    <text evidence="1">The sequence shown here is derived from an EMBL/GenBank/DDBJ whole genome shotgun (WGS) entry which is preliminary data.</text>
</comment>
<protein>
    <submittedName>
        <fullName evidence="1">Uncharacterized protein</fullName>
    </submittedName>
</protein>
<evidence type="ECO:0000313" key="1">
    <source>
        <dbReference type="EMBL" id="MFC4735195.1"/>
    </source>
</evidence>
<proteinExistence type="predicted"/>
<gene>
    <name evidence="1" type="ORF">ACFO4L_01240</name>
</gene>
<keyword evidence="2" id="KW-1185">Reference proteome</keyword>
<accession>A0ABV9NT26</accession>
<evidence type="ECO:0000313" key="2">
    <source>
        <dbReference type="Proteomes" id="UP001595896"/>
    </source>
</evidence>
<reference evidence="2" key="1">
    <citation type="journal article" date="2019" name="Int. J. Syst. Evol. Microbiol.">
        <title>The Global Catalogue of Microorganisms (GCM) 10K type strain sequencing project: providing services to taxonomists for standard genome sequencing and annotation.</title>
        <authorList>
            <consortium name="The Broad Institute Genomics Platform"/>
            <consortium name="The Broad Institute Genome Sequencing Center for Infectious Disease"/>
            <person name="Wu L."/>
            <person name="Ma J."/>
        </authorList>
    </citation>
    <scope>NUCLEOTIDE SEQUENCE [LARGE SCALE GENOMIC DNA]</scope>
    <source>
        <strain evidence="2">JCM 12165</strain>
    </source>
</reference>